<comment type="caution">
    <text evidence="6">The sequence shown here is derived from an EMBL/GenBank/DDBJ whole genome shotgun (WGS) entry which is preliminary data.</text>
</comment>
<proteinExistence type="inferred from homology"/>
<organism evidence="6">
    <name type="scientific">Candidatus Berkiella aquae</name>
    <dbReference type="NCBI Taxonomy" id="295108"/>
    <lineage>
        <taxon>Bacteria</taxon>
        <taxon>Pseudomonadati</taxon>
        <taxon>Pseudomonadota</taxon>
        <taxon>Gammaproteobacteria</taxon>
        <taxon>Candidatus Berkiellales</taxon>
        <taxon>Candidatus Berkiellaceae</taxon>
        <taxon>Candidatus Berkiella</taxon>
    </lineage>
</organism>
<dbReference type="AlphaFoldDB" id="A0A0Q9YXH4"/>
<dbReference type="RefSeq" id="WP_075066149.1">
    <property type="nucleotide sequence ID" value="NZ_LKAJ02000001.1"/>
</dbReference>
<evidence type="ECO:0000313" key="6">
    <source>
        <dbReference type="EMBL" id="KRG21345.1"/>
    </source>
</evidence>
<gene>
    <name evidence="7" type="ORF">HT99x_005685</name>
    <name evidence="6" type="ORF">HT99x_01521</name>
</gene>
<name>A0A0Q9YXH4_9GAMM</name>
<accession>A0A0Q9YXH4</accession>
<evidence type="ECO:0000313" key="7">
    <source>
        <dbReference type="EMBL" id="MCS5710913.1"/>
    </source>
</evidence>
<evidence type="ECO:0000256" key="1">
    <source>
        <dbReference type="ARBA" id="ARBA00022679"/>
    </source>
</evidence>
<dbReference type="EMBL" id="LKAJ01000005">
    <property type="protein sequence ID" value="KRG21345.1"/>
    <property type="molecule type" value="Genomic_DNA"/>
</dbReference>
<comment type="catalytic activity">
    <reaction evidence="5">
        <text>L-seryl-[protein] + acetyl-CoA = O-acetyl-L-seryl-[protein] + CoA</text>
        <dbReference type="Rhea" id="RHEA:59392"/>
        <dbReference type="Rhea" id="RHEA-COMP:9863"/>
        <dbReference type="Rhea" id="RHEA-COMP:15352"/>
        <dbReference type="ChEBI" id="CHEBI:29999"/>
        <dbReference type="ChEBI" id="CHEBI:57287"/>
        <dbReference type="ChEBI" id="CHEBI:57288"/>
        <dbReference type="ChEBI" id="CHEBI:141128"/>
    </reaction>
    <physiologicalReaction direction="left-to-right" evidence="5">
        <dbReference type="Rhea" id="RHEA:59393"/>
    </physiologicalReaction>
</comment>
<sequence>MPNLKDFHTYQAIRELIIHNLKREKMDLDKINRAIGTLNVLHALNANTKFEKLGDLILENEISRNMWRYPEKLTLEDKRKITQYAKELEFANEAEFLQWLKFVTPNPSGLAPCGHIPGGISQKDKRELVGDKFDIHVHTGDFITQTESEKGIVRIGKMGNTAGKPLPTWTQGIQNWSEDFMNAVSIACEYGMWKEFAYALGGLPCGQGRFWPLEDFIVKMKKEKSLDNAALQVLQAKHLSHIQIPVIQPSNISKEEPAKVAYQLEDFSDLSMQKTGRVPNKEGFSLIAEYLSKKLGTEIFVAENNQDVTSLLNLMANDQISCGTKVGVIGLSSSGHWYALQVEKTQHNQMSVILMDSLGNGEHARSAAFDEVSYAVQQFISRNTQFNDSVLFHNRERLQFDPENCGTYSAQFCKKMLTSDFLRTINAAEQAKEKEKESDKPDFTRLYSLPADYYFKQYNHLGGESELVLQNMLKQYKHSLQANGTIEDAYMTPDLGGLSDNPYYKIFQEIKRIRDKYWENVIAQFQREMPSSQMTSLLASRKLENVGLPQLISATQPKPVVPPRSAKTYDFPLLQVVTQKMENLSITPTTLPGSQADQKSLIEDIADIKAEMVKLGKRRNVTANFAVTQLRNYLEKNAIGTGADEQKIYVDSLQSLTNRIKRGVQDAEVISLFQRIENVGTKAATLRLS</sequence>
<comment type="catalytic activity">
    <reaction evidence="4">
        <text>L-threonyl-[protein] + acetyl-CoA = O-acetyl-L-threonyl-[protein] + CoA</text>
        <dbReference type="Rhea" id="RHEA:65340"/>
        <dbReference type="Rhea" id="RHEA-COMP:11060"/>
        <dbReference type="Rhea" id="RHEA-COMP:16780"/>
        <dbReference type="ChEBI" id="CHEBI:30013"/>
        <dbReference type="ChEBI" id="CHEBI:57287"/>
        <dbReference type="ChEBI" id="CHEBI:57288"/>
        <dbReference type="ChEBI" id="CHEBI:141025"/>
    </reaction>
    <physiologicalReaction direction="left-to-right" evidence="4">
        <dbReference type="Rhea" id="RHEA:65341"/>
    </physiologicalReaction>
</comment>
<evidence type="ECO:0000256" key="5">
    <source>
        <dbReference type="ARBA" id="ARBA00048662"/>
    </source>
</evidence>
<keyword evidence="8" id="KW-1185">Reference proteome</keyword>
<evidence type="ECO:0000256" key="3">
    <source>
        <dbReference type="ARBA" id="ARBA00023785"/>
    </source>
</evidence>
<dbReference type="Proteomes" id="UP000051497">
    <property type="component" value="Unassembled WGS sequence"/>
</dbReference>
<dbReference type="InterPro" id="IPR005083">
    <property type="entry name" value="YopJ-like"/>
</dbReference>
<keyword evidence="2" id="KW-0012">Acyltransferase</keyword>
<comment type="similarity">
    <text evidence="3">Belongs to the acetyltransferase YopJ family.</text>
</comment>
<dbReference type="Pfam" id="PF03421">
    <property type="entry name" value="Acetyltransf_14"/>
    <property type="match status" value="1"/>
</dbReference>
<dbReference type="EMBL" id="LKAJ02000001">
    <property type="protein sequence ID" value="MCS5710913.1"/>
    <property type="molecule type" value="Genomic_DNA"/>
</dbReference>
<reference evidence="7" key="2">
    <citation type="journal article" date="2016" name="Genome Announc.">
        <title>Draft Genome Sequences of Two Novel Amoeba-Resistant Intranuclear Bacteria, 'Candidatus Berkiella cookevillensis' and 'Candidatus Berkiella aquae'.</title>
        <authorList>
            <person name="Mehari Y.T."/>
            <person name="Arivett B.A."/>
            <person name="Farone A.L."/>
            <person name="Gunderson J.H."/>
            <person name="Farone M.B."/>
        </authorList>
    </citation>
    <scope>NUCLEOTIDE SEQUENCE</scope>
    <source>
        <strain evidence="7">HT99</strain>
    </source>
</reference>
<reference evidence="7" key="3">
    <citation type="submission" date="2021-06" db="EMBL/GenBank/DDBJ databases">
        <title>Genomic Description and Analysis of Intracellular Bacteria, Candidatus Berkiella cookevillensis and Candidatus Berkiella aquae.</title>
        <authorList>
            <person name="Kidane D.T."/>
            <person name="Mehari Y.T."/>
            <person name="Rice F.C."/>
            <person name="Arivett B.A."/>
            <person name="Farone A.L."/>
            <person name="Berk S.G."/>
            <person name="Farone M.B."/>
        </authorList>
    </citation>
    <scope>NUCLEOTIDE SEQUENCE</scope>
    <source>
        <strain evidence="7">HT99</strain>
    </source>
</reference>
<protein>
    <submittedName>
        <fullName evidence="6">Uncharacterized protein</fullName>
    </submittedName>
</protein>
<evidence type="ECO:0000256" key="2">
    <source>
        <dbReference type="ARBA" id="ARBA00023315"/>
    </source>
</evidence>
<reference evidence="6" key="1">
    <citation type="submission" date="2015-09" db="EMBL/GenBank/DDBJ databases">
        <title>Draft Genome Sequences of Two Novel Amoeba-resistant Intranuclear Bacteria, Candidatus Berkiella cookevillensis and Candidatus Berkiella aquae.</title>
        <authorList>
            <person name="Mehari Y.T."/>
            <person name="Arivett B.A."/>
            <person name="Farone A.L."/>
            <person name="Gunderson J.H."/>
            <person name="Farone M.B."/>
        </authorList>
    </citation>
    <scope>NUCLEOTIDE SEQUENCE [LARGE SCALE GENOMIC DNA]</scope>
    <source>
        <strain evidence="6">HT99</strain>
    </source>
</reference>
<evidence type="ECO:0000256" key="4">
    <source>
        <dbReference type="ARBA" id="ARBA00048364"/>
    </source>
</evidence>
<evidence type="ECO:0000313" key="8">
    <source>
        <dbReference type="Proteomes" id="UP000051497"/>
    </source>
</evidence>
<keyword evidence="1" id="KW-0808">Transferase</keyword>